<feature type="compositionally biased region" description="Acidic residues" evidence="1">
    <location>
        <begin position="57"/>
        <end position="73"/>
    </location>
</feature>
<gene>
    <name evidence="2" type="ORF">AMORRO_LOCUS4950</name>
</gene>
<feature type="region of interest" description="Disordered" evidence="1">
    <location>
        <begin position="47"/>
        <end position="93"/>
    </location>
</feature>
<keyword evidence="3" id="KW-1185">Reference proteome</keyword>
<feature type="compositionally biased region" description="Basic and acidic residues" evidence="1">
    <location>
        <begin position="81"/>
        <end position="93"/>
    </location>
</feature>
<proteinExistence type="predicted"/>
<reference evidence="2" key="1">
    <citation type="submission" date="2021-06" db="EMBL/GenBank/DDBJ databases">
        <authorList>
            <person name="Kallberg Y."/>
            <person name="Tangrot J."/>
            <person name="Rosling A."/>
        </authorList>
    </citation>
    <scope>NUCLEOTIDE SEQUENCE</scope>
    <source>
        <strain evidence="2">CL551</strain>
    </source>
</reference>
<dbReference type="AlphaFoldDB" id="A0A9N9FHS8"/>
<organism evidence="2 3">
    <name type="scientific">Acaulospora morrowiae</name>
    <dbReference type="NCBI Taxonomy" id="94023"/>
    <lineage>
        <taxon>Eukaryota</taxon>
        <taxon>Fungi</taxon>
        <taxon>Fungi incertae sedis</taxon>
        <taxon>Mucoromycota</taxon>
        <taxon>Glomeromycotina</taxon>
        <taxon>Glomeromycetes</taxon>
        <taxon>Diversisporales</taxon>
        <taxon>Acaulosporaceae</taxon>
        <taxon>Acaulospora</taxon>
    </lineage>
</organism>
<evidence type="ECO:0000313" key="3">
    <source>
        <dbReference type="Proteomes" id="UP000789342"/>
    </source>
</evidence>
<dbReference type="EMBL" id="CAJVPV010002831">
    <property type="protein sequence ID" value="CAG8537119.1"/>
    <property type="molecule type" value="Genomic_DNA"/>
</dbReference>
<protein>
    <submittedName>
        <fullName evidence="2">18802_t:CDS:1</fullName>
    </submittedName>
</protein>
<name>A0A9N9FHS8_9GLOM</name>
<dbReference type="Proteomes" id="UP000789342">
    <property type="component" value="Unassembled WGS sequence"/>
</dbReference>
<accession>A0A9N9FHS8</accession>
<sequence>MSHMTPNLSKFACRLLSIPPNFATSEQAAKMAQISCVPRNPSYSNFGEAKLRVSDSQSDDGENYGDNNSEDDMNAPFSNSHSEETFTSNDKDTGYRHYLNHRKKANKKSVHFNLISVY</sequence>
<comment type="caution">
    <text evidence="2">The sequence shown here is derived from an EMBL/GenBank/DDBJ whole genome shotgun (WGS) entry which is preliminary data.</text>
</comment>
<evidence type="ECO:0000256" key="1">
    <source>
        <dbReference type="SAM" id="MobiDB-lite"/>
    </source>
</evidence>
<evidence type="ECO:0000313" key="2">
    <source>
        <dbReference type="EMBL" id="CAG8537119.1"/>
    </source>
</evidence>